<reference evidence="1" key="1">
    <citation type="submission" date="2020-10" db="EMBL/GenBank/DDBJ databases">
        <title>Connecting structure to function with the recovery of over 1000 high-quality activated sludge metagenome-assembled genomes encoding full-length rRNA genes using long-read sequencing.</title>
        <authorList>
            <person name="Singleton C.M."/>
            <person name="Petriglieri F."/>
            <person name="Kristensen J.M."/>
            <person name="Kirkegaard R.H."/>
            <person name="Michaelsen T.Y."/>
            <person name="Andersen M.H."/>
            <person name="Karst S.M."/>
            <person name="Dueholm M.S."/>
            <person name="Nielsen P.H."/>
            <person name="Albertsen M."/>
        </authorList>
    </citation>
    <scope>NUCLEOTIDE SEQUENCE</scope>
    <source>
        <strain evidence="1">EsbW_18-Q3-R4-48_MAXAC.044</strain>
    </source>
</reference>
<protein>
    <submittedName>
        <fullName evidence="1">Uncharacterized protein</fullName>
    </submittedName>
</protein>
<evidence type="ECO:0000313" key="1">
    <source>
        <dbReference type="EMBL" id="MBK7424565.1"/>
    </source>
</evidence>
<accession>A0A9D7IDX2</accession>
<gene>
    <name evidence="1" type="ORF">IPJ48_16600</name>
</gene>
<dbReference type="EMBL" id="JADJNC010000035">
    <property type="protein sequence ID" value="MBK7424565.1"/>
    <property type="molecule type" value="Genomic_DNA"/>
</dbReference>
<sequence>MDVLKVLADHIKEDPDFIPLTRHNASRWHVNVAGRDYEFLCEGPKFYDTHQKRGGGGAIDLAMYLYGLDFKGAWGGSRACCEVCTGRQEPRGAGTNL</sequence>
<comment type="caution">
    <text evidence="1">The sequence shown here is derived from an EMBL/GenBank/DDBJ whole genome shotgun (WGS) entry which is preliminary data.</text>
</comment>
<dbReference type="Proteomes" id="UP000886602">
    <property type="component" value="Unassembled WGS sequence"/>
</dbReference>
<evidence type="ECO:0000313" key="2">
    <source>
        <dbReference type="Proteomes" id="UP000886602"/>
    </source>
</evidence>
<organism evidence="1 2">
    <name type="scientific">Candidatus Propionivibrio dominans</name>
    <dbReference type="NCBI Taxonomy" id="2954373"/>
    <lineage>
        <taxon>Bacteria</taxon>
        <taxon>Pseudomonadati</taxon>
        <taxon>Pseudomonadota</taxon>
        <taxon>Betaproteobacteria</taxon>
        <taxon>Rhodocyclales</taxon>
        <taxon>Rhodocyclaceae</taxon>
        <taxon>Propionivibrio</taxon>
    </lineage>
</organism>
<proteinExistence type="predicted"/>
<name>A0A9D7IDX2_9RHOO</name>
<dbReference type="AlphaFoldDB" id="A0A9D7IDX2"/>